<organism evidence="2 3">
    <name type="scientific">Parnassius apollo</name>
    <name type="common">Apollo butterfly</name>
    <name type="synonym">Papilio apollo</name>
    <dbReference type="NCBI Taxonomy" id="110799"/>
    <lineage>
        <taxon>Eukaryota</taxon>
        <taxon>Metazoa</taxon>
        <taxon>Ecdysozoa</taxon>
        <taxon>Arthropoda</taxon>
        <taxon>Hexapoda</taxon>
        <taxon>Insecta</taxon>
        <taxon>Pterygota</taxon>
        <taxon>Neoptera</taxon>
        <taxon>Endopterygota</taxon>
        <taxon>Lepidoptera</taxon>
        <taxon>Glossata</taxon>
        <taxon>Ditrysia</taxon>
        <taxon>Papilionoidea</taxon>
        <taxon>Papilionidae</taxon>
        <taxon>Parnassiinae</taxon>
        <taxon>Parnassini</taxon>
        <taxon>Parnassius</taxon>
        <taxon>Parnassius</taxon>
    </lineage>
</organism>
<name>A0A8S3WTQ3_PARAO</name>
<keyword evidence="3" id="KW-1185">Reference proteome</keyword>
<comment type="caution">
    <text evidence="2">The sequence shown here is derived from an EMBL/GenBank/DDBJ whole genome shotgun (WGS) entry which is preliminary data.</text>
</comment>
<proteinExistence type="predicted"/>
<feature type="compositionally biased region" description="Polar residues" evidence="1">
    <location>
        <begin position="57"/>
        <end position="76"/>
    </location>
</feature>
<protein>
    <submittedName>
        <fullName evidence="2">(apollo) hypothetical protein</fullName>
    </submittedName>
</protein>
<dbReference type="Proteomes" id="UP000691718">
    <property type="component" value="Unassembled WGS sequence"/>
</dbReference>
<evidence type="ECO:0000256" key="1">
    <source>
        <dbReference type="SAM" id="MobiDB-lite"/>
    </source>
</evidence>
<feature type="region of interest" description="Disordered" evidence="1">
    <location>
        <begin position="54"/>
        <end position="76"/>
    </location>
</feature>
<accession>A0A8S3WTQ3</accession>
<evidence type="ECO:0000313" key="2">
    <source>
        <dbReference type="EMBL" id="CAG4978762.1"/>
    </source>
</evidence>
<reference evidence="2" key="1">
    <citation type="submission" date="2021-04" db="EMBL/GenBank/DDBJ databases">
        <authorList>
            <person name="Tunstrom K."/>
        </authorList>
    </citation>
    <scope>NUCLEOTIDE SEQUENCE</scope>
</reference>
<evidence type="ECO:0000313" key="3">
    <source>
        <dbReference type="Proteomes" id="UP000691718"/>
    </source>
</evidence>
<dbReference type="EMBL" id="CAJQZP010000693">
    <property type="protein sequence ID" value="CAG4978762.1"/>
    <property type="molecule type" value="Genomic_DNA"/>
</dbReference>
<gene>
    <name evidence="2" type="ORF">PAPOLLO_LOCUS9754</name>
</gene>
<sequence length="76" mass="8340">MHQHVLATAFADAAAKWRVARPAVDAVCDTQPCGGTTKHNSHCARRVWLSLPRQPTLPVNSPSQTQPQTQIHNSVF</sequence>
<dbReference type="AlphaFoldDB" id="A0A8S3WTQ3"/>